<evidence type="ECO:0000313" key="2">
    <source>
        <dbReference type="Proteomes" id="UP000644192"/>
    </source>
</evidence>
<sequence>MTSEEKAPVWCIAITFADEENNGFVTLGGAGWESKYEWEARWVQVPVSPLGDQDPANLIADKLDRDGDRVDEKFITAETAEYLLGRPLVELIAEGRANTPFTLRQVLECDPKLAAQFPRLTASVQG</sequence>
<reference evidence="1" key="1">
    <citation type="submission" date="2020-01" db="EMBL/GenBank/DDBJ databases">
        <title>Bacteria Cultured from War Wounds Associated with the Conflict in Eastern Ukraine.</title>
        <authorList>
            <person name="Snesrud E."/>
            <person name="Galac M.R."/>
            <person name="Mc Gann P."/>
            <person name="Valentine K."/>
            <person name="Viacheslav K."/>
        </authorList>
    </citation>
    <scope>NUCLEOTIDE SEQUENCE</scope>
    <source>
        <strain evidence="1">VNMU148</strain>
    </source>
</reference>
<dbReference type="AlphaFoldDB" id="A0A6B1YIL8"/>
<protein>
    <submittedName>
        <fullName evidence="1">Uncharacterized protein</fullName>
    </submittedName>
</protein>
<comment type="caution">
    <text evidence="1">The sequence shown here is derived from an EMBL/GenBank/DDBJ whole genome shotgun (WGS) entry which is preliminary data.</text>
</comment>
<name>A0A6B1YIL8_PSEAI</name>
<dbReference type="RefSeq" id="WP_121347210.1">
    <property type="nucleotide sequence ID" value="NZ_JBIDIV010000019.1"/>
</dbReference>
<evidence type="ECO:0000313" key="1">
    <source>
        <dbReference type="EMBL" id="MZZ16610.1"/>
    </source>
</evidence>
<proteinExistence type="predicted"/>
<gene>
    <name evidence="1" type="ORF">GUL26_30545</name>
</gene>
<dbReference type="Proteomes" id="UP000644192">
    <property type="component" value="Unassembled WGS sequence"/>
</dbReference>
<accession>A0A6B1YIL8</accession>
<dbReference type="EMBL" id="WXZT01000029">
    <property type="protein sequence ID" value="MZZ16610.1"/>
    <property type="molecule type" value="Genomic_DNA"/>
</dbReference>
<organism evidence="1 2">
    <name type="scientific">Pseudomonas aeruginosa</name>
    <dbReference type="NCBI Taxonomy" id="287"/>
    <lineage>
        <taxon>Bacteria</taxon>
        <taxon>Pseudomonadati</taxon>
        <taxon>Pseudomonadota</taxon>
        <taxon>Gammaproteobacteria</taxon>
        <taxon>Pseudomonadales</taxon>
        <taxon>Pseudomonadaceae</taxon>
        <taxon>Pseudomonas</taxon>
    </lineage>
</organism>